<keyword evidence="4" id="KW-1185">Reference proteome</keyword>
<dbReference type="InterPro" id="IPR000073">
    <property type="entry name" value="AB_hydrolase_1"/>
</dbReference>
<dbReference type="Gene3D" id="3.40.50.1820">
    <property type="entry name" value="alpha/beta hydrolase"/>
    <property type="match status" value="1"/>
</dbReference>
<dbReference type="AlphaFoldDB" id="A0A327YVY3"/>
<evidence type="ECO:0000259" key="2">
    <source>
        <dbReference type="Pfam" id="PF12697"/>
    </source>
</evidence>
<dbReference type="SUPFAM" id="SSF53474">
    <property type="entry name" value="alpha/beta-Hydrolases"/>
    <property type="match status" value="1"/>
</dbReference>
<dbReference type="EMBL" id="QLMG01000001">
    <property type="protein sequence ID" value="RAK24057.1"/>
    <property type="molecule type" value="Genomic_DNA"/>
</dbReference>
<name>A0A327YVY3_9RHOB</name>
<reference evidence="3 4" key="1">
    <citation type="submission" date="2018-06" db="EMBL/GenBank/DDBJ databases">
        <title>Genomic Encyclopedia of Archaeal and Bacterial Type Strains, Phase II (KMG-II): from individual species to whole genera.</title>
        <authorList>
            <person name="Goeker M."/>
        </authorList>
    </citation>
    <scope>NUCLEOTIDE SEQUENCE [LARGE SCALE GENOMIC DNA]</scope>
    <source>
        <strain evidence="3 4">DSM 22011</strain>
    </source>
</reference>
<evidence type="ECO:0000256" key="1">
    <source>
        <dbReference type="SAM" id="MobiDB-lite"/>
    </source>
</evidence>
<dbReference type="Proteomes" id="UP000249165">
    <property type="component" value="Unassembled WGS sequence"/>
</dbReference>
<organism evidence="3 4">
    <name type="scientific">Salipiger aestuarii</name>
    <dbReference type="NCBI Taxonomy" id="568098"/>
    <lineage>
        <taxon>Bacteria</taxon>
        <taxon>Pseudomonadati</taxon>
        <taxon>Pseudomonadota</taxon>
        <taxon>Alphaproteobacteria</taxon>
        <taxon>Rhodobacterales</taxon>
        <taxon>Roseobacteraceae</taxon>
        <taxon>Salipiger</taxon>
    </lineage>
</organism>
<dbReference type="PANTHER" id="PTHR10992:SF1086">
    <property type="entry name" value="AB HYDROLASE-1 DOMAIN-CONTAINING PROTEIN"/>
    <property type="match status" value="1"/>
</dbReference>
<evidence type="ECO:0000313" key="3">
    <source>
        <dbReference type="EMBL" id="RAK24057.1"/>
    </source>
</evidence>
<feature type="domain" description="AB hydrolase-1" evidence="2">
    <location>
        <begin position="5"/>
        <end position="228"/>
    </location>
</feature>
<dbReference type="GO" id="GO:0080030">
    <property type="term" value="F:methyl indole-3-acetate esterase activity"/>
    <property type="evidence" value="ECO:0007669"/>
    <property type="project" value="TreeGrafter"/>
</dbReference>
<dbReference type="InterPro" id="IPR045889">
    <property type="entry name" value="MES/HNL"/>
</dbReference>
<dbReference type="GO" id="GO:0080032">
    <property type="term" value="F:methyl jasmonate esterase activity"/>
    <property type="evidence" value="ECO:0007669"/>
    <property type="project" value="TreeGrafter"/>
</dbReference>
<comment type="caution">
    <text evidence="3">The sequence shown here is derived from an EMBL/GenBank/DDBJ whole genome shotgun (WGS) entry which is preliminary data.</text>
</comment>
<dbReference type="OrthoDB" id="9814966at2"/>
<feature type="region of interest" description="Disordered" evidence="1">
    <location>
        <begin position="106"/>
        <end position="125"/>
    </location>
</feature>
<dbReference type="Pfam" id="PF12697">
    <property type="entry name" value="Abhydrolase_6"/>
    <property type="match status" value="1"/>
</dbReference>
<dbReference type="InterPro" id="IPR029058">
    <property type="entry name" value="AB_hydrolase_fold"/>
</dbReference>
<dbReference type="PANTHER" id="PTHR10992">
    <property type="entry name" value="METHYLESTERASE FAMILY MEMBER"/>
    <property type="match status" value="1"/>
</dbReference>
<evidence type="ECO:0000313" key="4">
    <source>
        <dbReference type="Proteomes" id="UP000249165"/>
    </source>
</evidence>
<protein>
    <submittedName>
        <fullName evidence="3">Alpha/beta hydrolase family protein</fullName>
    </submittedName>
</protein>
<gene>
    <name evidence="3" type="ORF">ATI53_1001164</name>
</gene>
<dbReference type="RefSeq" id="WP_111549481.1">
    <property type="nucleotide sequence ID" value="NZ_LIQE01000003.1"/>
</dbReference>
<sequence length="236" mass="25018">MARMLLVAGACHGAWAWDALVPHLVALGHDVPHFDLPAHGDDPQPAAGATLGDYASAIAAALLPGTILLAHSMAGVPATLAAELAPDRVARLVYLCAYLPQDGDSVTSLRRQQDSQPLKPALRRTPEGHSFDFVPELARDLFYHDCPEAVARAATASLRPEPIAPQETPVRLAGAARAVPRSYILCTQDRAIPPADQRRMALGIPAADVHARAWSHSPFLSDPAGLARLLDAIARA</sequence>
<proteinExistence type="predicted"/>
<accession>A0A327YVY3</accession>
<keyword evidence="3" id="KW-0378">Hydrolase</keyword>
<feature type="compositionally biased region" description="Polar residues" evidence="1">
    <location>
        <begin position="106"/>
        <end position="116"/>
    </location>
</feature>